<dbReference type="Pfam" id="PF12848">
    <property type="entry name" value="ABC_tran_Xtn"/>
    <property type="match status" value="1"/>
</dbReference>
<dbReference type="Proteomes" id="UP000023555">
    <property type="component" value="Unassembled WGS sequence"/>
</dbReference>
<keyword evidence="1" id="KW-0677">Repeat</keyword>
<evidence type="ECO:0000256" key="2">
    <source>
        <dbReference type="ARBA" id="ARBA00022741"/>
    </source>
</evidence>
<dbReference type="FunFam" id="3.40.50.300:FF:000309">
    <property type="entry name" value="ABC transporter ATP-binding protein"/>
    <property type="match status" value="1"/>
</dbReference>
<dbReference type="Pfam" id="PF00005">
    <property type="entry name" value="ABC_tran"/>
    <property type="match status" value="2"/>
</dbReference>
<dbReference type="AlphaFoldDB" id="W7RQ17"/>
<keyword evidence="2" id="KW-0547">Nucleotide-binding</keyword>
<dbReference type="HOGENOM" id="CLU_000604_36_0_9"/>
<reference evidence="5 6" key="1">
    <citation type="journal article" date="2015" name="Stand. Genomic Sci.">
        <title>Genome sequence and description of the mosquitocidal and heavy metal tolerant strain Lysinibacillus sphaericus CBAM5.</title>
        <authorList>
            <person name="Pena-Montenegro T.D."/>
            <person name="Lozano L."/>
            <person name="Dussan J."/>
        </authorList>
    </citation>
    <scope>NUCLEOTIDE SEQUENCE [LARGE SCALE GENOMIC DNA]</scope>
    <source>
        <strain evidence="5">CBAM5</strain>
    </source>
</reference>
<evidence type="ECO:0000256" key="1">
    <source>
        <dbReference type="ARBA" id="ARBA00022737"/>
    </source>
</evidence>
<dbReference type="InterPro" id="IPR027417">
    <property type="entry name" value="P-loop_NTPase"/>
</dbReference>
<organism evidence="5 6">
    <name type="scientific">Lysinibacillus sphaericus CBAM5</name>
    <dbReference type="NCBI Taxonomy" id="1400869"/>
    <lineage>
        <taxon>Bacteria</taxon>
        <taxon>Bacillati</taxon>
        <taxon>Bacillota</taxon>
        <taxon>Bacilli</taxon>
        <taxon>Bacillales</taxon>
        <taxon>Bacillaceae</taxon>
        <taxon>Lysinibacillus</taxon>
    </lineage>
</organism>
<dbReference type="GO" id="GO:0005524">
    <property type="term" value="F:ATP binding"/>
    <property type="evidence" value="ECO:0007669"/>
    <property type="project" value="UniProtKB-KW"/>
</dbReference>
<name>W7RQ17_LYSSH</name>
<dbReference type="GO" id="GO:0016887">
    <property type="term" value="F:ATP hydrolysis activity"/>
    <property type="evidence" value="ECO:0007669"/>
    <property type="project" value="InterPro"/>
</dbReference>
<comment type="caution">
    <text evidence="5">The sequence shown here is derived from an EMBL/GenBank/DDBJ whole genome shotgun (WGS) entry which is preliminary data.</text>
</comment>
<dbReference type="Gene3D" id="3.40.50.300">
    <property type="entry name" value="P-loop containing nucleotide triphosphate hydrolases"/>
    <property type="match status" value="2"/>
</dbReference>
<feature type="domain" description="ABC transporter" evidence="4">
    <location>
        <begin position="352"/>
        <end position="562"/>
    </location>
</feature>
<dbReference type="InterPro" id="IPR051309">
    <property type="entry name" value="ABCF_ATPase"/>
</dbReference>
<dbReference type="PANTHER" id="PTHR42855">
    <property type="entry name" value="ABC TRANSPORTER ATP-BINDING SUBUNIT"/>
    <property type="match status" value="1"/>
</dbReference>
<evidence type="ECO:0000313" key="5">
    <source>
        <dbReference type="EMBL" id="EWH33697.1"/>
    </source>
</evidence>
<dbReference type="SMART" id="SM00382">
    <property type="entry name" value="AAA"/>
    <property type="match status" value="2"/>
</dbReference>
<evidence type="ECO:0000256" key="3">
    <source>
        <dbReference type="ARBA" id="ARBA00022840"/>
    </source>
</evidence>
<dbReference type="InterPro" id="IPR003439">
    <property type="entry name" value="ABC_transporter-like_ATP-bd"/>
</dbReference>
<dbReference type="InterPro" id="IPR017871">
    <property type="entry name" value="ABC_transporter-like_CS"/>
</dbReference>
<gene>
    <name evidence="5" type="ORF">P799_05740</name>
</gene>
<feature type="domain" description="ABC transporter" evidence="4">
    <location>
        <begin position="25"/>
        <end position="285"/>
    </location>
</feature>
<proteinExistence type="predicted"/>
<dbReference type="EMBL" id="AYKQ01000008">
    <property type="protein sequence ID" value="EWH33697.1"/>
    <property type="molecule type" value="Genomic_DNA"/>
</dbReference>
<accession>W7RQ17</accession>
<dbReference type="CDD" id="cd03221">
    <property type="entry name" value="ABCF_EF-3"/>
    <property type="match status" value="2"/>
</dbReference>
<dbReference type="PROSITE" id="PS00211">
    <property type="entry name" value="ABC_TRANSPORTER_1"/>
    <property type="match status" value="2"/>
</dbReference>
<dbReference type="SUPFAM" id="SSF52540">
    <property type="entry name" value="P-loop containing nucleoside triphosphate hydrolases"/>
    <property type="match status" value="2"/>
</dbReference>
<dbReference type="FunFam" id="3.40.50.300:FF:000011">
    <property type="entry name" value="Putative ABC transporter ATP-binding component"/>
    <property type="match status" value="1"/>
</dbReference>
<dbReference type="GO" id="GO:0003676">
    <property type="term" value="F:nucleic acid binding"/>
    <property type="evidence" value="ECO:0007669"/>
    <property type="project" value="UniProtKB-ARBA"/>
</dbReference>
<evidence type="ECO:0000313" key="6">
    <source>
        <dbReference type="Proteomes" id="UP000023555"/>
    </source>
</evidence>
<keyword evidence="3 5" id="KW-0067">ATP-binding</keyword>
<dbReference type="InterPro" id="IPR003593">
    <property type="entry name" value="AAA+_ATPase"/>
</dbReference>
<sequence>MSIYFLSDCLLVMDKINKEMEKMILQLNGISKSYLGEPILSNITMKMERGDRIGLIGVNGAGKSTLLKMIVGDIPYDEGDIYRGKGIKLGYLQQDSGLQPDHTIWTEMLGAFTELLEVEKELRELEMQMSESSYLNAPEKLEQVMQRYASKSDWFSQQGGYDIEAKINSMLNGMGFSSTPTDTLIESLSGGQKTRLALAKILLTQPDLLLLDEPTNHLDFATLNWLESYLRGYQGAILVISHDRYFLDALVHEIYEIERTHGTKYSGNYSKYVESKTKDRELLEKKYTMQQQQITKMEDYIQRNIAMATSSKSAKNKRKQLERIERLEKPHKNQKHAQMTFATDKNSHKEVLKVKDLVLSYQLHAGRKILMEDIEFSLYRGERVALIGPNGVGKSTLLKALLHELTPDRGVIAWGNGVTIGYYDQEQESLHPNHTILQEVWGTFPSMEEARIRTVLGNFLFTGEDVFKKIASLSGGEKARVALAKLILQKANVLIMDEPTNHLDLFSKEVLEKALLQFDGTLLCISHDRYFLNKLANKLLALSPTGVTAFSGNYNDYVQKLSH</sequence>
<dbReference type="PANTHER" id="PTHR42855:SF2">
    <property type="entry name" value="DRUG RESISTANCE ABC TRANSPORTER,ATP-BINDING PROTEIN"/>
    <property type="match status" value="1"/>
</dbReference>
<evidence type="ECO:0000259" key="4">
    <source>
        <dbReference type="PROSITE" id="PS50893"/>
    </source>
</evidence>
<protein>
    <submittedName>
        <fullName evidence="5">Multidrug ABC transporter ATP-binding protein</fullName>
    </submittedName>
</protein>
<dbReference type="InterPro" id="IPR032781">
    <property type="entry name" value="ABC_tran_Xtn"/>
</dbReference>
<dbReference type="PROSITE" id="PS50893">
    <property type="entry name" value="ABC_TRANSPORTER_2"/>
    <property type="match status" value="2"/>
</dbReference>